<dbReference type="PROSITE" id="PS51682">
    <property type="entry name" value="SAM_OMT_I"/>
    <property type="match status" value="1"/>
</dbReference>
<reference evidence="4 5" key="1">
    <citation type="submission" date="2018-11" db="EMBL/GenBank/DDBJ databases">
        <title>Genomic Encyclopedia of Type Strains, Phase IV (KMG-IV): sequencing the most valuable type-strain genomes for metagenomic binning, comparative biology and taxonomic classification.</title>
        <authorList>
            <person name="Goeker M."/>
        </authorList>
    </citation>
    <scope>NUCLEOTIDE SEQUENCE [LARGE SCALE GENOMIC DNA]</scope>
    <source>
        <strain evidence="4 5">DSM 29158</strain>
    </source>
</reference>
<accession>A0A3N5BKH1</accession>
<dbReference type="Proteomes" id="UP000277108">
    <property type="component" value="Unassembled WGS sequence"/>
</dbReference>
<dbReference type="GO" id="GO:0008171">
    <property type="term" value="F:O-methyltransferase activity"/>
    <property type="evidence" value="ECO:0007669"/>
    <property type="project" value="InterPro"/>
</dbReference>
<dbReference type="GO" id="GO:0008757">
    <property type="term" value="F:S-adenosylmethionine-dependent methyltransferase activity"/>
    <property type="evidence" value="ECO:0007669"/>
    <property type="project" value="TreeGrafter"/>
</dbReference>
<dbReference type="RefSeq" id="WP_123807620.1">
    <property type="nucleotide sequence ID" value="NZ_RKRK01000002.1"/>
</dbReference>
<keyword evidence="5" id="KW-1185">Reference proteome</keyword>
<sequence>MINRSLDHNYLERMHLDNIPYKDLRNDALDQYVPIIEDDALMLIRQLIQVTKPTTVLELGAAVGYSALSFIYGNPSLALYTIERDKVRIQQCKDNLNQYDQLNQVSLIEGDIFECYDEVKRLSLDLLFIDASKTNIQKMFDLYAPLVKSGGMIITDNVLFQGYVMSEDEQVPKKHLKVARNIRAYNEYVHTLQGYQSSIYSIGDGLMVTIKE</sequence>
<dbReference type="Gene3D" id="3.40.50.150">
    <property type="entry name" value="Vaccinia Virus protein VP39"/>
    <property type="match status" value="1"/>
</dbReference>
<proteinExistence type="predicted"/>
<organism evidence="4 5">
    <name type="scientific">Abyssicoccus albus</name>
    <dbReference type="NCBI Taxonomy" id="1817405"/>
    <lineage>
        <taxon>Bacteria</taxon>
        <taxon>Bacillati</taxon>
        <taxon>Bacillota</taxon>
        <taxon>Bacilli</taxon>
        <taxon>Bacillales</taxon>
        <taxon>Abyssicoccaceae</taxon>
    </lineage>
</organism>
<gene>
    <name evidence="4" type="ORF">EDD62_0815</name>
</gene>
<evidence type="ECO:0000256" key="1">
    <source>
        <dbReference type="ARBA" id="ARBA00022603"/>
    </source>
</evidence>
<keyword evidence="3" id="KW-0949">S-adenosyl-L-methionine</keyword>
<dbReference type="PANTHER" id="PTHR10509:SF14">
    <property type="entry name" value="CAFFEOYL-COA O-METHYLTRANSFERASE 3-RELATED"/>
    <property type="match status" value="1"/>
</dbReference>
<keyword evidence="1 4" id="KW-0489">Methyltransferase</keyword>
<comment type="caution">
    <text evidence="4">The sequence shown here is derived from an EMBL/GenBank/DDBJ whole genome shotgun (WGS) entry which is preliminary data.</text>
</comment>
<keyword evidence="2 4" id="KW-0808">Transferase</keyword>
<dbReference type="InterPro" id="IPR029063">
    <property type="entry name" value="SAM-dependent_MTases_sf"/>
</dbReference>
<dbReference type="OrthoDB" id="9799672at2"/>
<evidence type="ECO:0000313" key="4">
    <source>
        <dbReference type="EMBL" id="RPF58173.1"/>
    </source>
</evidence>
<dbReference type="SUPFAM" id="SSF53335">
    <property type="entry name" value="S-adenosyl-L-methionine-dependent methyltransferases"/>
    <property type="match status" value="1"/>
</dbReference>
<dbReference type="EMBL" id="RKRK01000002">
    <property type="protein sequence ID" value="RPF58173.1"/>
    <property type="molecule type" value="Genomic_DNA"/>
</dbReference>
<dbReference type="AlphaFoldDB" id="A0A3N5BKH1"/>
<evidence type="ECO:0000256" key="2">
    <source>
        <dbReference type="ARBA" id="ARBA00022679"/>
    </source>
</evidence>
<evidence type="ECO:0000256" key="3">
    <source>
        <dbReference type="ARBA" id="ARBA00022691"/>
    </source>
</evidence>
<protein>
    <submittedName>
        <fullName evidence="4">Putative O-methyltransferase YrrM</fullName>
    </submittedName>
</protein>
<dbReference type="InterPro" id="IPR002935">
    <property type="entry name" value="SAM_O-MeTrfase"/>
</dbReference>
<dbReference type="CDD" id="cd02440">
    <property type="entry name" value="AdoMet_MTases"/>
    <property type="match status" value="1"/>
</dbReference>
<dbReference type="PANTHER" id="PTHR10509">
    <property type="entry name" value="O-METHYLTRANSFERASE-RELATED"/>
    <property type="match status" value="1"/>
</dbReference>
<name>A0A3N5BKH1_9BACL</name>
<dbReference type="Pfam" id="PF01596">
    <property type="entry name" value="Methyltransf_3"/>
    <property type="match status" value="1"/>
</dbReference>
<dbReference type="InterPro" id="IPR050362">
    <property type="entry name" value="Cation-dep_OMT"/>
</dbReference>
<evidence type="ECO:0000313" key="5">
    <source>
        <dbReference type="Proteomes" id="UP000277108"/>
    </source>
</evidence>
<dbReference type="GO" id="GO:0032259">
    <property type="term" value="P:methylation"/>
    <property type="evidence" value="ECO:0007669"/>
    <property type="project" value="UniProtKB-KW"/>
</dbReference>